<dbReference type="AlphaFoldDB" id="A0A2W5TKT0"/>
<keyword evidence="4 6" id="KW-0732">Signal</keyword>
<keyword evidence="5 6" id="KW-0378">Hydrolase</keyword>
<dbReference type="InterPro" id="IPR019500">
    <property type="entry name" value="Pep_S46"/>
</dbReference>
<dbReference type="SUPFAM" id="SSF50494">
    <property type="entry name" value="Trypsin-like serine proteases"/>
    <property type="match status" value="1"/>
</dbReference>
<feature type="signal peptide" evidence="6">
    <location>
        <begin position="1"/>
        <end position="20"/>
    </location>
</feature>
<dbReference type="GO" id="GO:0006508">
    <property type="term" value="P:proteolysis"/>
    <property type="evidence" value="ECO:0007669"/>
    <property type="project" value="UniProtKB-KW"/>
</dbReference>
<gene>
    <name evidence="7" type="ORF">DI536_07710</name>
</gene>
<proteinExistence type="inferred from homology"/>
<protein>
    <recommendedName>
        <fullName evidence="6">Dipeptidyl-peptidase</fullName>
        <ecNumber evidence="6">3.4.14.-</ecNumber>
    </recommendedName>
</protein>
<evidence type="ECO:0000256" key="4">
    <source>
        <dbReference type="ARBA" id="ARBA00022729"/>
    </source>
</evidence>
<comment type="similarity">
    <text evidence="1 6">Belongs to the peptidase S46 family.</text>
</comment>
<reference evidence="7 8" key="1">
    <citation type="submission" date="2017-08" db="EMBL/GenBank/DDBJ databases">
        <title>Infants hospitalized years apart are colonized by the same room-sourced microbial strains.</title>
        <authorList>
            <person name="Brooks B."/>
            <person name="Olm M.R."/>
            <person name="Firek B.A."/>
            <person name="Baker R."/>
            <person name="Thomas B.C."/>
            <person name="Morowitz M.J."/>
            <person name="Banfield J.F."/>
        </authorList>
    </citation>
    <scope>NUCLEOTIDE SEQUENCE [LARGE SCALE GENOMIC DNA]</scope>
    <source>
        <strain evidence="7">S2_003_000_R2_14</strain>
    </source>
</reference>
<comment type="function">
    <text evidence="6">Catalyzes the removal of dipeptides from the N-terminus of oligopeptides.</text>
</comment>
<dbReference type="InterPro" id="IPR043504">
    <property type="entry name" value="Peptidase_S1_PA_chymotrypsin"/>
</dbReference>
<feature type="chain" id="PRO_5023094361" description="Dipeptidyl-peptidase" evidence="6">
    <location>
        <begin position="21"/>
        <end position="696"/>
    </location>
</feature>
<evidence type="ECO:0000256" key="3">
    <source>
        <dbReference type="ARBA" id="ARBA00022670"/>
    </source>
</evidence>
<keyword evidence="6" id="KW-0720">Serine protease</keyword>
<organism evidence="7 8">
    <name type="scientific">Archangium gephyra</name>
    <dbReference type="NCBI Taxonomy" id="48"/>
    <lineage>
        <taxon>Bacteria</taxon>
        <taxon>Pseudomonadati</taxon>
        <taxon>Myxococcota</taxon>
        <taxon>Myxococcia</taxon>
        <taxon>Myxococcales</taxon>
        <taxon>Cystobacterineae</taxon>
        <taxon>Archangiaceae</taxon>
        <taxon>Archangium</taxon>
    </lineage>
</organism>
<accession>A0A2W5TKT0</accession>
<dbReference type="EC" id="3.4.14.-" evidence="6"/>
<dbReference type="Gene3D" id="2.40.10.10">
    <property type="entry name" value="Trypsin-like serine proteases"/>
    <property type="match status" value="1"/>
</dbReference>
<dbReference type="InterPro" id="IPR009003">
    <property type="entry name" value="Peptidase_S1_PA"/>
</dbReference>
<comment type="caution">
    <text evidence="7">The sequence shown here is derived from an EMBL/GenBank/DDBJ whole genome shotgun (WGS) entry which is preliminary data.</text>
</comment>
<evidence type="ECO:0000256" key="1">
    <source>
        <dbReference type="ARBA" id="ARBA00010491"/>
    </source>
</evidence>
<sequence>MRKYLSLAAASALCASGAFADEGMWTYNNFPAARVKAKYGFEPGKDWLDHLRLASVRIAGGCSASVVSPSGLVMTNHHCARECIENLSGLMKKDFNRDGFFAKTEKDEANCPGMELNQLAEITDVTKRVQDATKGVADDKFAEAQKGAIAAIEKECQTGDEFRCEVISLYRGGRYDLYKYQRFSDIRLVFAPEDGIAFFGGDPDNFTFPRYDLDVSFVRIYGKDGKPAKLEHYLRWSDGTIKEGDATFVSGNPGGTSRTLTVAQLDDDRDFRLPATLFRLAELRGYVTEYQNRGKEQKRHSNDLLFGVENGFKALKGRHAALADKAFYGQLVKNEADFRSRVKAKAELEKQYGGVWTNIEGLVKLQQAYRKEYNALERGPTSELFGLARALLRYGDEAGKPNAERLREYTDSRLPQFKARVLANTPIYDEFEIATLTYSLTKIREDLGADHPFIKRVFGNKSPAEIAANAVKGSKLKDIKTDKAGNATGGFRKELFDGGKAKIDASKDPMIELARAFDPDARAIRKKYETDVEGPMKKQQELLAKARFAVYGDSIYPDATFTLRLSYGAVEGYNEGTARIQPFSKIAGAFDRHTGADPYALPKTWLNAKSKLNLETPFNFVTSNDIIGGNSGSPMVNVKGEVVGLVFDGNIQSLGGDYGFDKEVNRTVAVHSAALIEALDKVYGARRIVDELKPAK</sequence>
<evidence type="ECO:0000256" key="2">
    <source>
        <dbReference type="ARBA" id="ARBA00022438"/>
    </source>
</evidence>
<dbReference type="PANTHER" id="PTHR38469:SF1">
    <property type="entry name" value="PERIPLASMIC PEPTIDASE SUBFAMILY S1B"/>
    <property type="match status" value="1"/>
</dbReference>
<keyword evidence="2 6" id="KW-0031">Aminopeptidase</keyword>
<keyword evidence="3 6" id="KW-0645">Protease</keyword>
<dbReference type="EMBL" id="QFQP01000004">
    <property type="protein sequence ID" value="PZR16190.1"/>
    <property type="molecule type" value="Genomic_DNA"/>
</dbReference>
<dbReference type="GO" id="GO:0070009">
    <property type="term" value="F:serine-type aminopeptidase activity"/>
    <property type="evidence" value="ECO:0007669"/>
    <property type="project" value="UniProtKB-UniRule"/>
</dbReference>
<evidence type="ECO:0000256" key="6">
    <source>
        <dbReference type="RuleBase" id="RU366067"/>
    </source>
</evidence>
<dbReference type="Pfam" id="PF10459">
    <property type="entry name" value="Peptidase_S46"/>
    <property type="match status" value="1"/>
</dbReference>
<dbReference type="GO" id="GO:0043171">
    <property type="term" value="P:peptide catabolic process"/>
    <property type="evidence" value="ECO:0007669"/>
    <property type="project" value="UniProtKB-UniRule"/>
</dbReference>
<evidence type="ECO:0000256" key="5">
    <source>
        <dbReference type="ARBA" id="ARBA00022801"/>
    </source>
</evidence>
<evidence type="ECO:0000313" key="7">
    <source>
        <dbReference type="EMBL" id="PZR16190.1"/>
    </source>
</evidence>
<dbReference type="GO" id="GO:0008239">
    <property type="term" value="F:dipeptidyl-peptidase activity"/>
    <property type="evidence" value="ECO:0007669"/>
    <property type="project" value="UniProtKB-UniRule"/>
</dbReference>
<name>A0A2W5TKT0_9BACT</name>
<evidence type="ECO:0000313" key="8">
    <source>
        <dbReference type="Proteomes" id="UP000249061"/>
    </source>
</evidence>
<dbReference type="Proteomes" id="UP000249061">
    <property type="component" value="Unassembled WGS sequence"/>
</dbReference>
<dbReference type="PANTHER" id="PTHR38469">
    <property type="entry name" value="PERIPLASMIC PEPTIDASE SUBFAMILY S1B"/>
    <property type="match status" value="1"/>
</dbReference>